<dbReference type="AlphaFoldDB" id="A0A420I5N7"/>
<dbReference type="EMBL" id="MCFK01001384">
    <property type="protein sequence ID" value="RKF65027.1"/>
    <property type="molecule type" value="Genomic_DNA"/>
</dbReference>
<gene>
    <name evidence="1" type="ORF">OnM2_013040</name>
</gene>
<comment type="caution">
    <text evidence="1">The sequence shown here is derived from an EMBL/GenBank/DDBJ whole genome shotgun (WGS) entry which is preliminary data.</text>
</comment>
<evidence type="ECO:0000313" key="2">
    <source>
        <dbReference type="Proteomes" id="UP000286134"/>
    </source>
</evidence>
<accession>A0A420I5N7</accession>
<sequence>MSQCNLNPELSTKDHSSPVIVDTVFDERTSNVAKESGNRCFNTPLTFYKPKWSTLETKDKTPSYRNAEIKFKKGLNIFMDRHSGNCADQKLSSKAFPRHKFQKDKGIYQVNDHFSDTELKFPAERPSVSDNEEIYRLVNSLSTETTLE</sequence>
<name>A0A420I5N7_9PEZI</name>
<protein>
    <submittedName>
        <fullName evidence="1">Uncharacterized protein</fullName>
    </submittedName>
</protein>
<dbReference type="Proteomes" id="UP000286134">
    <property type="component" value="Unassembled WGS sequence"/>
</dbReference>
<keyword evidence="2" id="KW-1185">Reference proteome</keyword>
<evidence type="ECO:0000313" key="1">
    <source>
        <dbReference type="EMBL" id="RKF65027.1"/>
    </source>
</evidence>
<organism evidence="1 2">
    <name type="scientific">Erysiphe neolycopersici</name>
    <dbReference type="NCBI Taxonomy" id="212602"/>
    <lineage>
        <taxon>Eukaryota</taxon>
        <taxon>Fungi</taxon>
        <taxon>Dikarya</taxon>
        <taxon>Ascomycota</taxon>
        <taxon>Pezizomycotina</taxon>
        <taxon>Leotiomycetes</taxon>
        <taxon>Erysiphales</taxon>
        <taxon>Erysiphaceae</taxon>
        <taxon>Erysiphe</taxon>
    </lineage>
</organism>
<proteinExistence type="predicted"/>
<reference evidence="1 2" key="1">
    <citation type="journal article" date="2018" name="BMC Genomics">
        <title>Comparative genome analyses reveal sequence features reflecting distinct modes of host-adaptation between dicot and monocot powdery mildew.</title>
        <authorList>
            <person name="Wu Y."/>
            <person name="Ma X."/>
            <person name="Pan Z."/>
            <person name="Kale S.D."/>
            <person name="Song Y."/>
            <person name="King H."/>
            <person name="Zhang Q."/>
            <person name="Presley C."/>
            <person name="Deng X."/>
            <person name="Wei C.I."/>
            <person name="Xiao S."/>
        </authorList>
    </citation>
    <scope>NUCLEOTIDE SEQUENCE [LARGE SCALE GENOMIC DNA]</scope>
    <source>
        <strain evidence="1">UMSG2</strain>
    </source>
</reference>